<dbReference type="AlphaFoldDB" id="A0A6A5V0F1"/>
<evidence type="ECO:0000313" key="1">
    <source>
        <dbReference type="EMBL" id="KAF1970150.1"/>
    </source>
</evidence>
<gene>
    <name evidence="1" type="ORF">BU23DRAFT_216329</name>
</gene>
<name>A0A6A5V0F1_9PLEO</name>
<sequence length="131" mass="13869">MILSDAMSSRGAPRSRLSPCCAITHHRRQSRLGFVIARDAPSAASASARGRCLRLALLNVVWWSLLHAVLGSTAEGAIETGGASVAPFTSSSVPGFATCLLACLLACLPWPDLSTCNAKTNNAWEMRECQP</sequence>
<keyword evidence="2" id="KW-1185">Reference proteome</keyword>
<organism evidence="1 2">
    <name type="scientific">Bimuria novae-zelandiae CBS 107.79</name>
    <dbReference type="NCBI Taxonomy" id="1447943"/>
    <lineage>
        <taxon>Eukaryota</taxon>
        <taxon>Fungi</taxon>
        <taxon>Dikarya</taxon>
        <taxon>Ascomycota</taxon>
        <taxon>Pezizomycotina</taxon>
        <taxon>Dothideomycetes</taxon>
        <taxon>Pleosporomycetidae</taxon>
        <taxon>Pleosporales</taxon>
        <taxon>Massarineae</taxon>
        <taxon>Didymosphaeriaceae</taxon>
        <taxon>Bimuria</taxon>
    </lineage>
</organism>
<reference evidence="1" key="1">
    <citation type="journal article" date="2020" name="Stud. Mycol.">
        <title>101 Dothideomycetes genomes: a test case for predicting lifestyles and emergence of pathogens.</title>
        <authorList>
            <person name="Haridas S."/>
            <person name="Albert R."/>
            <person name="Binder M."/>
            <person name="Bloem J."/>
            <person name="Labutti K."/>
            <person name="Salamov A."/>
            <person name="Andreopoulos B."/>
            <person name="Baker S."/>
            <person name="Barry K."/>
            <person name="Bills G."/>
            <person name="Bluhm B."/>
            <person name="Cannon C."/>
            <person name="Castanera R."/>
            <person name="Culley D."/>
            <person name="Daum C."/>
            <person name="Ezra D."/>
            <person name="Gonzalez J."/>
            <person name="Henrissat B."/>
            <person name="Kuo A."/>
            <person name="Liang C."/>
            <person name="Lipzen A."/>
            <person name="Lutzoni F."/>
            <person name="Magnuson J."/>
            <person name="Mondo S."/>
            <person name="Nolan M."/>
            <person name="Ohm R."/>
            <person name="Pangilinan J."/>
            <person name="Park H.-J."/>
            <person name="Ramirez L."/>
            <person name="Alfaro M."/>
            <person name="Sun H."/>
            <person name="Tritt A."/>
            <person name="Yoshinaga Y."/>
            <person name="Zwiers L.-H."/>
            <person name="Turgeon B."/>
            <person name="Goodwin S."/>
            <person name="Spatafora J."/>
            <person name="Crous P."/>
            <person name="Grigoriev I."/>
        </authorList>
    </citation>
    <scope>NUCLEOTIDE SEQUENCE</scope>
    <source>
        <strain evidence="1">CBS 107.79</strain>
    </source>
</reference>
<dbReference type="Proteomes" id="UP000800036">
    <property type="component" value="Unassembled WGS sequence"/>
</dbReference>
<dbReference type="EMBL" id="ML976703">
    <property type="protein sequence ID" value="KAF1970150.1"/>
    <property type="molecule type" value="Genomic_DNA"/>
</dbReference>
<accession>A0A6A5V0F1</accession>
<proteinExistence type="predicted"/>
<evidence type="ECO:0000313" key="2">
    <source>
        <dbReference type="Proteomes" id="UP000800036"/>
    </source>
</evidence>
<protein>
    <submittedName>
        <fullName evidence="1">Uncharacterized protein</fullName>
    </submittedName>
</protein>